<keyword evidence="4" id="KW-1185">Reference proteome</keyword>
<proteinExistence type="predicted"/>
<keyword evidence="3" id="KW-0261">Viral envelope protein</keyword>
<feature type="region of interest" description="Disordered" evidence="1">
    <location>
        <begin position="32"/>
        <end position="64"/>
    </location>
</feature>
<evidence type="ECO:0000313" key="4">
    <source>
        <dbReference type="Proteomes" id="UP000297205"/>
    </source>
</evidence>
<dbReference type="GeneID" id="65099950"/>
<dbReference type="PROSITE" id="PS52024">
    <property type="entry name" value="GL_AHV"/>
    <property type="match status" value="1"/>
</dbReference>
<evidence type="ECO:0000259" key="2">
    <source>
        <dbReference type="Pfam" id="PF05259"/>
    </source>
</evidence>
<dbReference type="KEGG" id="vg:65099950"/>
<sequence length="217" mass="22725">MAPGALSAALGLWLGAVTLAAGWAPPAFVGRKTPAPFPSSRPPTTGPSPPPRVPTGPGQTNFSAPTLETVIGRACRNYTPTPAFMLDELWGPNASWASPARVTPTGIFFRGHCSPPEALIWVKEKETAYWVNPYSMARGLAADIRRMRGDQAALRDRILSLLASVFGAESEVRAALPPPPDSASPGYDAPSDSRVAPLILSPPGSRAPDPASRGHGT</sequence>
<evidence type="ECO:0000256" key="1">
    <source>
        <dbReference type="SAM" id="MobiDB-lite"/>
    </source>
</evidence>
<feature type="domain" description="Herpesvirus glycoprotein L N-terminal" evidence="2">
    <location>
        <begin position="87"/>
        <end position="164"/>
    </location>
</feature>
<organism evidence="3">
    <name type="scientific">Beluga whale alphaherpesvirus 1</name>
    <dbReference type="NCBI Taxonomy" id="1434720"/>
    <lineage>
        <taxon>Viruses</taxon>
        <taxon>Duplodnaviria</taxon>
        <taxon>Heunggongvirae</taxon>
        <taxon>Peploviricota</taxon>
        <taxon>Herviviricetes</taxon>
        <taxon>Herpesvirales</taxon>
        <taxon>Orthoherpesviridae</taxon>
        <taxon>Alphaherpesvirinae</taxon>
        <taxon>Varicellovirus</taxon>
        <taxon>Varicellovirus monodontidalpha1</taxon>
        <taxon>Monodontid alphaherpesvirus 1</taxon>
    </lineage>
</organism>
<feature type="compositionally biased region" description="Pro residues" evidence="1">
    <location>
        <begin position="35"/>
        <end position="54"/>
    </location>
</feature>
<protein>
    <submittedName>
        <fullName evidence="3">Envelope glycoprotein L</fullName>
    </submittedName>
</protein>
<gene>
    <name evidence="3" type="primary">UL1</name>
</gene>
<feature type="region of interest" description="Disordered" evidence="1">
    <location>
        <begin position="171"/>
        <end position="217"/>
    </location>
</feature>
<dbReference type="EMBL" id="MF678601">
    <property type="protein sequence ID" value="ASW27049.1"/>
    <property type="molecule type" value="Genomic_DNA"/>
</dbReference>
<dbReference type="InterPro" id="IPR038311">
    <property type="entry name" value="Herpes_gL_N_sf"/>
</dbReference>
<evidence type="ECO:0000313" key="3">
    <source>
        <dbReference type="EMBL" id="ASW27049.1"/>
    </source>
</evidence>
<reference evidence="3" key="1">
    <citation type="submission" date="2017-08" db="EMBL/GenBank/DDBJ databases">
        <title>Genome sequence of an alphaherpesvirus from a beluga whale (Delphinapterus leucas).</title>
        <authorList>
            <person name="Davison A.J."/>
            <person name="Nielsen O."/>
            <person name="Subramaniam K."/>
            <person name="Jacob J.M."/>
            <person name="Romero C.H."/>
            <person name="Burek-Huntington K.A."/>
            <person name="Waltzek T.B."/>
        </authorList>
    </citation>
    <scope>NUCLEOTIDE SEQUENCE [LARGE SCALE GENOMIC DNA]</scope>
    <source>
        <strain evidence="3">LN3131-1</strain>
    </source>
</reference>
<accession>A0A286RUF2</accession>
<dbReference type="GO" id="GO:0019031">
    <property type="term" value="C:viral envelope"/>
    <property type="evidence" value="ECO:0007669"/>
    <property type="project" value="UniProtKB-KW"/>
</dbReference>
<dbReference type="Proteomes" id="UP000297205">
    <property type="component" value="Segment"/>
</dbReference>
<dbReference type="Pfam" id="PF05259">
    <property type="entry name" value="Herpes_UL1"/>
    <property type="match status" value="1"/>
</dbReference>
<feature type="compositionally biased region" description="Low complexity" evidence="1">
    <location>
        <begin position="183"/>
        <end position="193"/>
    </location>
</feature>
<dbReference type="InterPro" id="IPR007923">
    <property type="entry name" value="Herpes_gL_N"/>
</dbReference>
<keyword evidence="3" id="KW-0946">Virion</keyword>
<dbReference type="Gene3D" id="3.30.390.170">
    <property type="match status" value="1"/>
</dbReference>
<name>A0A286RUF2_9ALPH</name>
<dbReference type="RefSeq" id="YP_010084929.1">
    <property type="nucleotide sequence ID" value="NC_055166.1"/>
</dbReference>